<proteinExistence type="predicted"/>
<dbReference type="AlphaFoldDB" id="A0A819F3D3"/>
<gene>
    <name evidence="1" type="ORF">OXD698_LOCUS21864</name>
</gene>
<name>A0A819F3D3_9BILA</name>
<accession>A0A819F3D3</accession>
<organism evidence="1 2">
    <name type="scientific">Adineta steineri</name>
    <dbReference type="NCBI Taxonomy" id="433720"/>
    <lineage>
        <taxon>Eukaryota</taxon>
        <taxon>Metazoa</taxon>
        <taxon>Spiralia</taxon>
        <taxon>Gnathifera</taxon>
        <taxon>Rotifera</taxon>
        <taxon>Eurotatoria</taxon>
        <taxon>Bdelloidea</taxon>
        <taxon>Adinetida</taxon>
        <taxon>Adinetidae</taxon>
        <taxon>Adineta</taxon>
    </lineage>
</organism>
<protein>
    <submittedName>
        <fullName evidence="1">Uncharacterized protein</fullName>
    </submittedName>
</protein>
<dbReference type="EMBL" id="CAJOAZ010001825">
    <property type="protein sequence ID" value="CAF3861914.1"/>
    <property type="molecule type" value="Genomic_DNA"/>
</dbReference>
<evidence type="ECO:0000313" key="1">
    <source>
        <dbReference type="EMBL" id="CAF3861914.1"/>
    </source>
</evidence>
<reference evidence="1" key="1">
    <citation type="submission" date="2021-02" db="EMBL/GenBank/DDBJ databases">
        <authorList>
            <person name="Nowell W R."/>
        </authorList>
    </citation>
    <scope>NUCLEOTIDE SEQUENCE</scope>
</reference>
<evidence type="ECO:0000313" key="2">
    <source>
        <dbReference type="Proteomes" id="UP000663844"/>
    </source>
</evidence>
<comment type="caution">
    <text evidence="1">The sequence shown here is derived from an EMBL/GenBank/DDBJ whole genome shotgun (WGS) entry which is preliminary data.</text>
</comment>
<sequence>MIMSAGCHQLCYFYASKEIQLWKIKDLLFDLLTALQYVTYDAITINHMLMFLRYMPNLKRSKTFFEYQYEKHVIPDFILNKLNYLMYPNVTYSILRTDVGGRCKNMVEPTEWEKVFNQYLPNLIFLQLHLSIMLYDPEKINTDFQAPFDNDEYRIQRRLYFHVTTTKKQIYRRSGCSLKDL</sequence>
<dbReference type="Proteomes" id="UP000663844">
    <property type="component" value="Unassembled WGS sequence"/>
</dbReference>